<organism evidence="4 5">
    <name type="scientific">Rhizopogon vinicolor AM-OR11-026</name>
    <dbReference type="NCBI Taxonomy" id="1314800"/>
    <lineage>
        <taxon>Eukaryota</taxon>
        <taxon>Fungi</taxon>
        <taxon>Dikarya</taxon>
        <taxon>Basidiomycota</taxon>
        <taxon>Agaricomycotina</taxon>
        <taxon>Agaricomycetes</taxon>
        <taxon>Agaricomycetidae</taxon>
        <taxon>Boletales</taxon>
        <taxon>Suillineae</taxon>
        <taxon>Rhizopogonaceae</taxon>
        <taxon>Rhizopogon</taxon>
    </lineage>
</organism>
<dbReference type="AlphaFoldDB" id="A0A1B7N8T6"/>
<protein>
    <recommendedName>
        <fullName evidence="3">HIT-type domain-containing protein</fullName>
    </recommendedName>
</protein>
<dbReference type="InterPro" id="IPR007529">
    <property type="entry name" value="Znf_HIT"/>
</dbReference>
<feature type="domain" description="HIT-type" evidence="3">
    <location>
        <begin position="23"/>
        <end position="56"/>
    </location>
</feature>
<feature type="coiled-coil region" evidence="2">
    <location>
        <begin position="72"/>
        <end position="106"/>
    </location>
</feature>
<dbReference type="PANTHER" id="PTHR15555">
    <property type="entry name" value="ZINC FINGER HIT DOMAIN CONTAINING PROTEIN 2 PROTEIN FON -RELATED"/>
    <property type="match status" value="1"/>
</dbReference>
<keyword evidence="5" id="KW-1185">Reference proteome</keyword>
<reference evidence="4 5" key="1">
    <citation type="submission" date="2016-06" db="EMBL/GenBank/DDBJ databases">
        <title>Comparative genomics of the ectomycorrhizal sister species Rhizopogon vinicolor and Rhizopogon vesiculosus (Basidiomycota: Boletales) reveals a divergence of the mating type B locus.</title>
        <authorList>
            <consortium name="DOE Joint Genome Institute"/>
            <person name="Mujic A.B."/>
            <person name="Kuo A."/>
            <person name="Tritt A."/>
            <person name="Lipzen A."/>
            <person name="Chen C."/>
            <person name="Johnson J."/>
            <person name="Sharma A."/>
            <person name="Barry K."/>
            <person name="Grigoriev I.V."/>
            <person name="Spatafora J.W."/>
        </authorList>
    </citation>
    <scope>NUCLEOTIDE SEQUENCE [LARGE SCALE GENOMIC DNA]</scope>
    <source>
        <strain evidence="4 5">AM-OR11-026</strain>
    </source>
</reference>
<evidence type="ECO:0000259" key="3">
    <source>
        <dbReference type="PROSITE" id="PS51083"/>
    </source>
</evidence>
<evidence type="ECO:0000313" key="4">
    <source>
        <dbReference type="EMBL" id="OAX41257.1"/>
    </source>
</evidence>
<sequence length="402" mass="44571">MSDAEIIRLREDNSSSTQDKVLCGICHRQFSRYTCPECNISYCSLTCFRSEAHSQCSEMFYRKEIQTSTKAKSKTSEERENMLELLKRLEDQMQEEDSSLLRDQHETDSDADDLVHRFAGVDISSATSDELLRLLTKEERDKFFKAVSDPTSQLAQQLLDSHELRSARQEPWWEASLEGSPSGSMRYGSTPALMEVPLDLSKRQSSSPCLIYNICAILIAYAFTTRRLSVSPLSSAGDDASDEVEACRIISQAVPFLVARQSKVLYSNLSSAITDVWSRFDPGSVGVESFSVLLNDLSIIVKPRKVVAVQASSDDSSLSDHPSIALLAALSDLSGLFAPRPIGASSHIQMKVRYYAAQVLSTPQHVLRALAEELQAYAQSLRAEAGTVMSELRLSGKNRDTS</sequence>
<dbReference type="PROSITE" id="PS51083">
    <property type="entry name" value="ZF_HIT"/>
    <property type="match status" value="1"/>
</dbReference>
<dbReference type="OrthoDB" id="18412at2759"/>
<dbReference type="SUPFAM" id="SSF144232">
    <property type="entry name" value="HIT/MYND zinc finger-like"/>
    <property type="match status" value="1"/>
</dbReference>
<dbReference type="Gene3D" id="3.30.60.190">
    <property type="match status" value="1"/>
</dbReference>
<dbReference type="CDD" id="cd23024">
    <property type="entry name" value="zf-HIT_ZNHIT2-3"/>
    <property type="match status" value="1"/>
</dbReference>
<dbReference type="PANTHER" id="PTHR15555:SF0">
    <property type="entry name" value="ZINC FINGER HIT DOMAIN-CONTAINING PROTEIN 2"/>
    <property type="match status" value="1"/>
</dbReference>
<evidence type="ECO:0000256" key="2">
    <source>
        <dbReference type="SAM" id="Coils"/>
    </source>
</evidence>
<keyword evidence="1" id="KW-0863">Zinc-finger</keyword>
<keyword evidence="1" id="KW-0479">Metal-binding</keyword>
<dbReference type="GO" id="GO:0008270">
    <property type="term" value="F:zinc ion binding"/>
    <property type="evidence" value="ECO:0007669"/>
    <property type="project" value="UniProtKB-UniRule"/>
</dbReference>
<evidence type="ECO:0000313" key="5">
    <source>
        <dbReference type="Proteomes" id="UP000092154"/>
    </source>
</evidence>
<dbReference type="EMBL" id="KV448186">
    <property type="protein sequence ID" value="OAX41257.1"/>
    <property type="molecule type" value="Genomic_DNA"/>
</dbReference>
<keyword evidence="2" id="KW-0175">Coiled coil</keyword>
<dbReference type="Pfam" id="PF04438">
    <property type="entry name" value="zf-HIT"/>
    <property type="match status" value="1"/>
</dbReference>
<dbReference type="Proteomes" id="UP000092154">
    <property type="component" value="Unassembled WGS sequence"/>
</dbReference>
<gene>
    <name evidence="4" type="ORF">K503DRAFT_736047</name>
</gene>
<proteinExistence type="predicted"/>
<evidence type="ECO:0000256" key="1">
    <source>
        <dbReference type="PROSITE-ProRule" id="PRU00453"/>
    </source>
</evidence>
<dbReference type="InParanoid" id="A0A1B7N8T6"/>
<name>A0A1B7N8T6_9AGAM</name>
<keyword evidence="1" id="KW-0862">Zinc</keyword>
<dbReference type="STRING" id="1314800.A0A1B7N8T6"/>
<accession>A0A1B7N8T6</accession>
<dbReference type="InterPro" id="IPR039646">
    <property type="entry name" value="ZNHIT2"/>
</dbReference>